<dbReference type="EMBL" id="LAZR01016094">
    <property type="protein sequence ID" value="KKM05991.1"/>
    <property type="molecule type" value="Genomic_DNA"/>
</dbReference>
<feature type="non-terminal residue" evidence="1">
    <location>
        <position position="170"/>
    </location>
</feature>
<comment type="caution">
    <text evidence="1">The sequence shown here is derived from an EMBL/GenBank/DDBJ whole genome shotgun (WGS) entry which is preliminary data.</text>
</comment>
<accession>A0A0F9JJS6</accession>
<evidence type="ECO:0008006" key="2">
    <source>
        <dbReference type="Google" id="ProtNLM"/>
    </source>
</evidence>
<evidence type="ECO:0000313" key="1">
    <source>
        <dbReference type="EMBL" id="KKM05991.1"/>
    </source>
</evidence>
<organism evidence="1">
    <name type="scientific">marine sediment metagenome</name>
    <dbReference type="NCBI Taxonomy" id="412755"/>
    <lineage>
        <taxon>unclassified sequences</taxon>
        <taxon>metagenomes</taxon>
        <taxon>ecological metagenomes</taxon>
    </lineage>
</organism>
<reference evidence="1" key="1">
    <citation type="journal article" date="2015" name="Nature">
        <title>Complex archaea that bridge the gap between prokaryotes and eukaryotes.</title>
        <authorList>
            <person name="Spang A."/>
            <person name="Saw J.H."/>
            <person name="Jorgensen S.L."/>
            <person name="Zaremba-Niedzwiedzka K."/>
            <person name="Martijn J."/>
            <person name="Lind A.E."/>
            <person name="van Eijk R."/>
            <person name="Schleper C."/>
            <person name="Guy L."/>
            <person name="Ettema T.J."/>
        </authorList>
    </citation>
    <scope>NUCLEOTIDE SEQUENCE</scope>
</reference>
<gene>
    <name evidence="1" type="ORF">LCGC14_1748540</name>
</gene>
<protein>
    <recommendedName>
        <fullName evidence="2">Phage portal protein</fullName>
    </recommendedName>
</protein>
<dbReference type="AlphaFoldDB" id="A0A0F9JJS6"/>
<name>A0A0F9JJS6_9ZZZZ</name>
<proteinExistence type="predicted"/>
<sequence length="170" mass="18880">MAENDPARTTTPTKVADLTISSASTDGINAAGETVYNNENFTKFYGKYKSSTKLKSIIKKWATWVVGLGLTEESKTEVLERISGSGEDTILSVLWNMLIIKKVNGDAYAEIIRDGTELINLKPLGPSRITVVFDEQGIITRYEQVNKSGKKKGSKKFTTQEIFHLTKDRV</sequence>